<dbReference type="Proteomes" id="UP000029995">
    <property type="component" value="Unassembled WGS sequence"/>
</dbReference>
<dbReference type="PANTHER" id="PTHR43233">
    <property type="entry name" value="FAMILY N-ACETYLTRANSFERASE, PUTATIVE (AFU_ORTHOLOGUE AFUA_6G03350)-RELATED"/>
    <property type="match status" value="1"/>
</dbReference>
<dbReference type="RefSeq" id="WP_034838433.1">
    <property type="nucleotide sequence ID" value="NZ_JANX01000171.1"/>
</dbReference>
<dbReference type="InterPro" id="IPR053144">
    <property type="entry name" value="Acetyltransferase_Butenolide"/>
</dbReference>
<dbReference type="Pfam" id="PF13508">
    <property type="entry name" value="Acetyltransf_7"/>
    <property type="match status" value="1"/>
</dbReference>
<name>A0A0A0D652_9PROT</name>
<evidence type="ECO:0000313" key="2">
    <source>
        <dbReference type="EMBL" id="KGM33550.1"/>
    </source>
</evidence>
<organism evidence="2 3">
    <name type="scientific">Inquilinus limosus MP06</name>
    <dbReference type="NCBI Taxonomy" id="1398085"/>
    <lineage>
        <taxon>Bacteria</taxon>
        <taxon>Pseudomonadati</taxon>
        <taxon>Pseudomonadota</taxon>
        <taxon>Alphaproteobacteria</taxon>
        <taxon>Rhodospirillales</taxon>
        <taxon>Rhodospirillaceae</taxon>
        <taxon>Inquilinus</taxon>
    </lineage>
</organism>
<dbReference type="AlphaFoldDB" id="A0A0A0D652"/>
<evidence type="ECO:0000259" key="1">
    <source>
        <dbReference type="PROSITE" id="PS51186"/>
    </source>
</evidence>
<dbReference type="PROSITE" id="PS51186">
    <property type="entry name" value="GNAT"/>
    <property type="match status" value="1"/>
</dbReference>
<keyword evidence="2" id="KW-0808">Transferase</keyword>
<dbReference type="InterPro" id="IPR000182">
    <property type="entry name" value="GNAT_dom"/>
</dbReference>
<gene>
    <name evidence="2" type="ORF">P409_15210</name>
</gene>
<dbReference type="PANTHER" id="PTHR43233:SF1">
    <property type="entry name" value="FAMILY N-ACETYLTRANSFERASE, PUTATIVE (AFU_ORTHOLOGUE AFUA_6G03350)-RELATED"/>
    <property type="match status" value="1"/>
</dbReference>
<feature type="domain" description="N-acetyltransferase" evidence="1">
    <location>
        <begin position="7"/>
        <end position="141"/>
    </location>
</feature>
<comment type="caution">
    <text evidence="2">The sequence shown here is derived from an EMBL/GenBank/DDBJ whole genome shotgun (WGS) entry which is preliminary data.</text>
</comment>
<proteinExistence type="predicted"/>
<dbReference type="InterPro" id="IPR016181">
    <property type="entry name" value="Acyl_CoA_acyltransferase"/>
</dbReference>
<accession>A0A0A0D652</accession>
<dbReference type="EMBL" id="JANX01000171">
    <property type="protein sequence ID" value="KGM33550.1"/>
    <property type="molecule type" value="Genomic_DNA"/>
</dbReference>
<evidence type="ECO:0000313" key="3">
    <source>
        <dbReference type="Proteomes" id="UP000029995"/>
    </source>
</evidence>
<protein>
    <submittedName>
        <fullName evidence="2">GCN5 family acetyltransferase</fullName>
    </submittedName>
</protein>
<dbReference type="CDD" id="cd04301">
    <property type="entry name" value="NAT_SF"/>
    <property type="match status" value="1"/>
</dbReference>
<dbReference type="GO" id="GO:0016747">
    <property type="term" value="F:acyltransferase activity, transferring groups other than amino-acyl groups"/>
    <property type="evidence" value="ECO:0007669"/>
    <property type="project" value="InterPro"/>
</dbReference>
<reference evidence="2 3" key="1">
    <citation type="submission" date="2014-01" db="EMBL/GenBank/DDBJ databases">
        <title>Genome sequence determination for a cystic fibrosis isolate, Inquilinus limosus.</title>
        <authorList>
            <person name="Pino M."/>
            <person name="Di Conza J."/>
            <person name="Gutkind G."/>
        </authorList>
    </citation>
    <scope>NUCLEOTIDE SEQUENCE [LARGE SCALE GENOMIC DNA]</scope>
    <source>
        <strain evidence="2 3">MP06</strain>
    </source>
</reference>
<dbReference type="Gene3D" id="3.40.630.30">
    <property type="match status" value="1"/>
</dbReference>
<sequence>MSETPRILYGREQDLDVAEFRRVLVESGLGRIRPVDDEPRLQAMIDGANLIVTARLDRPGRPLVGFARAVTDSVWCCYLSDLAVSPSAQGLGVGRGLLDEARRQLGLGVSLYLISVPEAVGFYERAGMKRLADAFSYKRER</sequence>
<dbReference type="SUPFAM" id="SSF55729">
    <property type="entry name" value="Acyl-CoA N-acyltransferases (Nat)"/>
    <property type="match status" value="1"/>
</dbReference>
<dbReference type="OrthoDB" id="9775804at2"/>